<dbReference type="Gramene" id="Psat1g205160.1">
    <property type="protein sequence ID" value="Psat1g205160.1.cds"/>
    <property type="gene ID" value="Psat1g205160"/>
</dbReference>
<organism evidence="1 2">
    <name type="scientific">Pisum sativum</name>
    <name type="common">Garden pea</name>
    <name type="synonym">Lathyrus oleraceus</name>
    <dbReference type="NCBI Taxonomy" id="3888"/>
    <lineage>
        <taxon>Eukaryota</taxon>
        <taxon>Viridiplantae</taxon>
        <taxon>Streptophyta</taxon>
        <taxon>Embryophyta</taxon>
        <taxon>Tracheophyta</taxon>
        <taxon>Spermatophyta</taxon>
        <taxon>Magnoliopsida</taxon>
        <taxon>eudicotyledons</taxon>
        <taxon>Gunneridae</taxon>
        <taxon>Pentapetalae</taxon>
        <taxon>rosids</taxon>
        <taxon>fabids</taxon>
        <taxon>Fabales</taxon>
        <taxon>Fabaceae</taxon>
        <taxon>Papilionoideae</taxon>
        <taxon>50 kb inversion clade</taxon>
        <taxon>NPAAA clade</taxon>
        <taxon>Hologalegina</taxon>
        <taxon>IRL clade</taxon>
        <taxon>Fabeae</taxon>
        <taxon>Lathyrus</taxon>
    </lineage>
</organism>
<keyword evidence="2" id="KW-1185">Reference proteome</keyword>
<sequence>MRIYEKLDRVFCNDDWRNLYLEAHVKVLHKLDYVDHHLVLITPIDKELRQVGKSFKFECAWLIGDNFEEIQKTSWDNHYPLLHNLDSLKATTMQWNLQNIMIIWRDKVHFLSHLQGIRWAIQSGRDHEGLKSLKRKFKLTSPRFCTKRNSYGTIGRRQLKNDLQDSEIKQTLFDMAAWKSPGPDGFPAGFYQNT</sequence>
<proteinExistence type="predicted"/>
<evidence type="ECO:0000313" key="2">
    <source>
        <dbReference type="Proteomes" id="UP001058974"/>
    </source>
</evidence>
<comment type="caution">
    <text evidence="1">The sequence shown here is derived from an EMBL/GenBank/DDBJ whole genome shotgun (WGS) entry which is preliminary data.</text>
</comment>
<reference evidence="1 2" key="1">
    <citation type="journal article" date="2022" name="Nat. Genet.">
        <title>Improved pea reference genome and pan-genome highlight genomic features and evolutionary characteristics.</title>
        <authorList>
            <person name="Yang T."/>
            <person name="Liu R."/>
            <person name="Luo Y."/>
            <person name="Hu S."/>
            <person name="Wang D."/>
            <person name="Wang C."/>
            <person name="Pandey M.K."/>
            <person name="Ge S."/>
            <person name="Xu Q."/>
            <person name="Li N."/>
            <person name="Li G."/>
            <person name="Huang Y."/>
            <person name="Saxena R.K."/>
            <person name="Ji Y."/>
            <person name="Li M."/>
            <person name="Yan X."/>
            <person name="He Y."/>
            <person name="Liu Y."/>
            <person name="Wang X."/>
            <person name="Xiang C."/>
            <person name="Varshney R.K."/>
            <person name="Ding H."/>
            <person name="Gao S."/>
            <person name="Zong X."/>
        </authorList>
    </citation>
    <scope>NUCLEOTIDE SEQUENCE [LARGE SCALE GENOMIC DNA]</scope>
    <source>
        <strain evidence="1 2">cv. Zhongwan 6</strain>
    </source>
</reference>
<protein>
    <submittedName>
        <fullName evidence="1">Uncharacterized protein</fullName>
    </submittedName>
</protein>
<gene>
    <name evidence="1" type="ORF">KIW84_015450</name>
</gene>
<dbReference type="Gramene" id="Psat01G0545000-T1">
    <property type="protein sequence ID" value="KAI5448014.1"/>
    <property type="gene ID" value="KIW84_015450"/>
</dbReference>
<accession>A0A9D5BQN3</accession>
<dbReference type="Proteomes" id="UP001058974">
    <property type="component" value="Chromosome 1"/>
</dbReference>
<dbReference type="EMBL" id="JAMSHJ010000001">
    <property type="protein sequence ID" value="KAI5448014.1"/>
    <property type="molecule type" value="Genomic_DNA"/>
</dbReference>
<evidence type="ECO:0000313" key="1">
    <source>
        <dbReference type="EMBL" id="KAI5448014.1"/>
    </source>
</evidence>
<name>A0A9D5BQN3_PEA</name>
<dbReference type="AlphaFoldDB" id="A0A9D5BQN3"/>